<dbReference type="PANTHER" id="PTHR12475:SF4">
    <property type="entry name" value="PROTEIN THEM6"/>
    <property type="match status" value="1"/>
</dbReference>
<reference evidence="3" key="1">
    <citation type="submission" date="2022-07" db="EMBL/GenBank/DDBJ databases">
        <title>Fungi with potential for degradation of polypropylene.</title>
        <authorList>
            <person name="Gostincar C."/>
        </authorList>
    </citation>
    <scope>NUCLEOTIDE SEQUENCE</scope>
    <source>
        <strain evidence="3">EXF-13308</strain>
    </source>
</reference>
<dbReference type="SUPFAM" id="SSF54637">
    <property type="entry name" value="Thioesterase/thiol ester dehydrase-isomerase"/>
    <property type="match status" value="1"/>
</dbReference>
<dbReference type="InterPro" id="IPR051490">
    <property type="entry name" value="THEM6_lcsJ_thioesterase"/>
</dbReference>
<comment type="similarity">
    <text evidence="1">Belongs to the lcsJ thioesterase family.</text>
</comment>
<comment type="caution">
    <text evidence="3">The sequence shown here is derived from an EMBL/GenBank/DDBJ whole genome shotgun (WGS) entry which is preliminary data.</text>
</comment>
<dbReference type="PANTHER" id="PTHR12475">
    <property type="match status" value="1"/>
</dbReference>
<organism evidence="3 4">
    <name type="scientific">Pleurostoma richardsiae</name>
    <dbReference type="NCBI Taxonomy" id="41990"/>
    <lineage>
        <taxon>Eukaryota</taxon>
        <taxon>Fungi</taxon>
        <taxon>Dikarya</taxon>
        <taxon>Ascomycota</taxon>
        <taxon>Pezizomycotina</taxon>
        <taxon>Sordariomycetes</taxon>
        <taxon>Sordariomycetidae</taxon>
        <taxon>Calosphaeriales</taxon>
        <taxon>Pleurostomataceae</taxon>
        <taxon>Pleurostoma</taxon>
    </lineage>
</organism>
<dbReference type="InterPro" id="IPR029069">
    <property type="entry name" value="HotDog_dom_sf"/>
</dbReference>
<keyword evidence="4" id="KW-1185">Reference proteome</keyword>
<name>A0AA38VMH2_9PEZI</name>
<evidence type="ECO:0000313" key="4">
    <source>
        <dbReference type="Proteomes" id="UP001174694"/>
    </source>
</evidence>
<dbReference type="EMBL" id="JANBVO010000025">
    <property type="protein sequence ID" value="KAJ9141718.1"/>
    <property type="molecule type" value="Genomic_DNA"/>
</dbReference>
<dbReference type="Proteomes" id="UP001174694">
    <property type="component" value="Unassembled WGS sequence"/>
</dbReference>
<sequence>MPLAWTTRVLSAVIRHTINKRKPLPSRALFHPVISQTYTSLLETDYNLHKSNSTYFSDLDVSRGHCVMHLFQPGIEAVNDNAKTRLVLGKDDRVPEGRISIILGSVFCSFKKEIAPYQAYEMWTRVLAWDRKWLYMLTYFVVKGKVRPTAWDSMQCRDTRQKGEHTDFEQYIIATAVSKYVFKLGRLTVNPSIIIEASGLLPERPGEGWRGGPQGTGAPDELDGINADSDWDWKRVEWERRKGMVFAEQFAALDAGSTMFDGGEDGALGRFSIG</sequence>
<accession>A0AA38VMH2</accession>
<gene>
    <name evidence="3" type="ORF">NKR23_g7673</name>
</gene>
<feature type="region of interest" description="Disordered" evidence="2">
    <location>
        <begin position="205"/>
        <end position="224"/>
    </location>
</feature>
<proteinExistence type="inferred from homology"/>
<evidence type="ECO:0000256" key="2">
    <source>
        <dbReference type="SAM" id="MobiDB-lite"/>
    </source>
</evidence>
<dbReference type="Pfam" id="PF13279">
    <property type="entry name" value="4HBT_2"/>
    <property type="match status" value="1"/>
</dbReference>
<evidence type="ECO:0000313" key="3">
    <source>
        <dbReference type="EMBL" id="KAJ9141718.1"/>
    </source>
</evidence>
<protein>
    <submittedName>
        <fullName evidence="3">Protein THEM6</fullName>
    </submittedName>
</protein>
<evidence type="ECO:0000256" key="1">
    <source>
        <dbReference type="ARBA" id="ARBA00038476"/>
    </source>
</evidence>
<dbReference type="AlphaFoldDB" id="A0AA38VMH2"/>